<dbReference type="OrthoDB" id="381216at2759"/>
<dbReference type="Pfam" id="PF05795">
    <property type="entry name" value="Plasmodium_Vir"/>
    <property type="match status" value="1"/>
</dbReference>
<sequence>MESTKVYINYYNLNFNYGFLKYFPEYEQIMDECTKNPEDNFIGVCNSSEYDGLTLYAPNIHAECPTIMSYLYKINYNKDYAFSELGCKYLYYWLYRYLLLEKYKNSVFTIYHMLLSLNISVFQGKETKNILRPLFKDEDLKKLTAVYELNKTLHFVNINCEPENDNEFCSEVEGIMGKYNLQKKTPVHESFQGIVSSTCRTNIAVPISITIIVMLLACLFLFVVLKFTSFGSWIRREIQRKRYIWDNTYEEKNIFDESEMFNTSLKNIEHNILYNSY</sequence>
<accession>A0A1Y1JT02</accession>
<organism evidence="2 3">
    <name type="scientific">Plasmodium gonderi</name>
    <dbReference type="NCBI Taxonomy" id="77519"/>
    <lineage>
        <taxon>Eukaryota</taxon>
        <taxon>Sar</taxon>
        <taxon>Alveolata</taxon>
        <taxon>Apicomplexa</taxon>
        <taxon>Aconoidasida</taxon>
        <taxon>Haemosporida</taxon>
        <taxon>Plasmodiidae</taxon>
        <taxon>Plasmodium</taxon>
        <taxon>Plasmodium (Plasmodium)</taxon>
    </lineage>
</organism>
<keyword evidence="1" id="KW-1133">Transmembrane helix</keyword>
<dbReference type="RefSeq" id="XP_028546856.1">
    <property type="nucleotide sequence ID" value="XM_028691055.1"/>
</dbReference>
<dbReference type="EMBL" id="BDQF01000205">
    <property type="protein sequence ID" value="GAW84267.1"/>
    <property type="molecule type" value="Genomic_DNA"/>
</dbReference>
<evidence type="ECO:0000313" key="3">
    <source>
        <dbReference type="Proteomes" id="UP000195521"/>
    </source>
</evidence>
<name>A0A1Y1JT02_PLAGO</name>
<keyword evidence="1" id="KW-0472">Membrane</keyword>
<dbReference type="Proteomes" id="UP000195521">
    <property type="component" value="Unassembled WGS sequence"/>
</dbReference>
<keyword evidence="1" id="KW-0812">Transmembrane</keyword>
<evidence type="ECO:0000256" key="1">
    <source>
        <dbReference type="SAM" id="Phobius"/>
    </source>
</evidence>
<dbReference type="GeneID" id="39745075"/>
<dbReference type="InterPro" id="IPR008780">
    <property type="entry name" value="Plasmodium_Vir"/>
</dbReference>
<comment type="caution">
    <text evidence="2">The sequence shown here is derived from an EMBL/GenBank/DDBJ whole genome shotgun (WGS) entry which is preliminary data.</text>
</comment>
<dbReference type="AlphaFoldDB" id="A0A1Y1JT02"/>
<reference evidence="3" key="1">
    <citation type="submission" date="2017-04" db="EMBL/GenBank/DDBJ databases">
        <title>Plasmodium gonderi genome.</title>
        <authorList>
            <person name="Arisue N."/>
            <person name="Honma H."/>
            <person name="Kawai S."/>
            <person name="Tougan T."/>
            <person name="Tanabe K."/>
            <person name="Horii T."/>
        </authorList>
    </citation>
    <scope>NUCLEOTIDE SEQUENCE [LARGE SCALE GENOMIC DNA]</scope>
    <source>
        <strain evidence="3">ATCC 30045</strain>
    </source>
</reference>
<protein>
    <submittedName>
        <fullName evidence="2">Variable surface protein</fullName>
    </submittedName>
</protein>
<evidence type="ECO:0000313" key="2">
    <source>
        <dbReference type="EMBL" id="GAW84267.1"/>
    </source>
</evidence>
<keyword evidence="3" id="KW-1185">Reference proteome</keyword>
<proteinExistence type="predicted"/>
<feature type="transmembrane region" description="Helical" evidence="1">
    <location>
        <begin position="203"/>
        <end position="225"/>
    </location>
</feature>
<gene>
    <name evidence="2" type="ORF">PGO_002030</name>
</gene>